<dbReference type="PANTHER" id="PTHR43744">
    <property type="entry name" value="ABC TRANSPORTER PERMEASE PROTEIN MG189-RELATED-RELATED"/>
    <property type="match status" value="1"/>
</dbReference>
<dbReference type="GO" id="GO:0005886">
    <property type="term" value="C:plasma membrane"/>
    <property type="evidence" value="ECO:0007669"/>
    <property type="project" value="UniProtKB-SubCell"/>
</dbReference>
<gene>
    <name evidence="9" type="primary">lplC</name>
    <name evidence="9" type="ORF">GCM10010911_13240</name>
</gene>
<dbReference type="PANTHER" id="PTHR43744:SF9">
    <property type="entry name" value="POLYGALACTURONAN_RHAMNOGALACTURONAN TRANSPORT SYSTEM PERMEASE PROTEIN YTCP"/>
    <property type="match status" value="1"/>
</dbReference>
<reference evidence="9" key="1">
    <citation type="journal article" date="2014" name="Int. J. Syst. Evol. Microbiol.">
        <title>Complete genome sequence of Corynebacterium casei LMG S-19264T (=DSM 44701T), isolated from a smear-ripened cheese.</title>
        <authorList>
            <consortium name="US DOE Joint Genome Institute (JGI-PGF)"/>
            <person name="Walter F."/>
            <person name="Albersmeier A."/>
            <person name="Kalinowski J."/>
            <person name="Ruckert C."/>
        </authorList>
    </citation>
    <scope>NUCLEOTIDE SEQUENCE</scope>
    <source>
        <strain evidence="9">CGMCC 1.15178</strain>
    </source>
</reference>
<evidence type="ECO:0000256" key="6">
    <source>
        <dbReference type="ARBA" id="ARBA00023136"/>
    </source>
</evidence>
<accession>A0A917DPK0</accession>
<dbReference type="Pfam" id="PF00528">
    <property type="entry name" value="BPD_transp_1"/>
    <property type="match status" value="1"/>
</dbReference>
<keyword evidence="3" id="KW-1003">Cell membrane</keyword>
<feature type="domain" description="ABC transmembrane type-1" evidence="8">
    <location>
        <begin position="74"/>
        <end position="275"/>
    </location>
</feature>
<dbReference type="PROSITE" id="PS50928">
    <property type="entry name" value="ABC_TM1"/>
    <property type="match status" value="1"/>
</dbReference>
<sequence>MRKVTKGMRIFQLFNVIFLGLVGSVSIIPIVNVWAQSFSGANAILNGKVLLWPVNFTLINYDYVLHNETIWRAFAISIFLASVGTMINLVMTSSLAYPLSRPEYRGSRVILLFIMFTMIFSAPLVPVYLWIKQLQLLDTLWVLIIPGAISAFNFFVMRSFFQSIPSELIDSGRMDGCGEARILWGIVLPLTKPVMATIGLFYAVNHWNNYTSAVYFINDRKLYPLQVKVQEIISNASMVMQEGVSIDISQMTPEGIKMAVVLVSALPMIIVYPFLQRYFVKGLLIGSIKS</sequence>
<evidence type="ECO:0000256" key="2">
    <source>
        <dbReference type="ARBA" id="ARBA00022448"/>
    </source>
</evidence>
<dbReference type="Proteomes" id="UP000612456">
    <property type="component" value="Unassembled WGS sequence"/>
</dbReference>
<keyword evidence="5 7" id="KW-1133">Transmembrane helix</keyword>
<dbReference type="GO" id="GO:0055085">
    <property type="term" value="P:transmembrane transport"/>
    <property type="evidence" value="ECO:0007669"/>
    <property type="project" value="InterPro"/>
</dbReference>
<dbReference type="SUPFAM" id="SSF161098">
    <property type="entry name" value="MetI-like"/>
    <property type="match status" value="1"/>
</dbReference>
<evidence type="ECO:0000256" key="1">
    <source>
        <dbReference type="ARBA" id="ARBA00004651"/>
    </source>
</evidence>
<feature type="transmembrane region" description="Helical" evidence="7">
    <location>
        <begin position="143"/>
        <end position="161"/>
    </location>
</feature>
<dbReference type="RefSeq" id="WP_188990274.1">
    <property type="nucleotide sequence ID" value="NZ_BMHP01000001.1"/>
</dbReference>
<evidence type="ECO:0000313" key="9">
    <source>
        <dbReference type="EMBL" id="GGD56838.1"/>
    </source>
</evidence>
<dbReference type="CDD" id="cd06261">
    <property type="entry name" value="TM_PBP2"/>
    <property type="match status" value="1"/>
</dbReference>
<feature type="transmembrane region" description="Helical" evidence="7">
    <location>
        <begin position="109"/>
        <end position="131"/>
    </location>
</feature>
<dbReference type="AlphaFoldDB" id="A0A917DPK0"/>
<evidence type="ECO:0000256" key="7">
    <source>
        <dbReference type="RuleBase" id="RU363032"/>
    </source>
</evidence>
<organism evidence="9 10">
    <name type="scientific">Paenibacillus nasutitermitis</name>
    <dbReference type="NCBI Taxonomy" id="1652958"/>
    <lineage>
        <taxon>Bacteria</taxon>
        <taxon>Bacillati</taxon>
        <taxon>Bacillota</taxon>
        <taxon>Bacilli</taxon>
        <taxon>Bacillales</taxon>
        <taxon>Paenibacillaceae</taxon>
        <taxon>Paenibacillus</taxon>
    </lineage>
</organism>
<feature type="transmembrane region" description="Helical" evidence="7">
    <location>
        <begin position="12"/>
        <end position="35"/>
    </location>
</feature>
<keyword evidence="2 7" id="KW-0813">Transport</keyword>
<feature type="transmembrane region" description="Helical" evidence="7">
    <location>
        <begin position="182"/>
        <end position="204"/>
    </location>
</feature>
<dbReference type="Gene3D" id="1.10.3720.10">
    <property type="entry name" value="MetI-like"/>
    <property type="match status" value="1"/>
</dbReference>
<reference evidence="9" key="2">
    <citation type="submission" date="2020-09" db="EMBL/GenBank/DDBJ databases">
        <authorList>
            <person name="Sun Q."/>
            <person name="Zhou Y."/>
        </authorList>
    </citation>
    <scope>NUCLEOTIDE SEQUENCE</scope>
    <source>
        <strain evidence="9">CGMCC 1.15178</strain>
    </source>
</reference>
<evidence type="ECO:0000256" key="5">
    <source>
        <dbReference type="ARBA" id="ARBA00022989"/>
    </source>
</evidence>
<keyword evidence="4 7" id="KW-0812">Transmembrane</keyword>
<comment type="similarity">
    <text evidence="7">Belongs to the binding-protein-dependent transport system permease family.</text>
</comment>
<keyword evidence="6 7" id="KW-0472">Membrane</keyword>
<protein>
    <submittedName>
        <fullName evidence="9">Protein LplC</fullName>
    </submittedName>
</protein>
<feature type="transmembrane region" description="Helical" evidence="7">
    <location>
        <begin position="255"/>
        <end position="275"/>
    </location>
</feature>
<evidence type="ECO:0000256" key="4">
    <source>
        <dbReference type="ARBA" id="ARBA00022692"/>
    </source>
</evidence>
<keyword evidence="10" id="KW-1185">Reference proteome</keyword>
<dbReference type="InterPro" id="IPR035906">
    <property type="entry name" value="MetI-like_sf"/>
</dbReference>
<comment type="caution">
    <text evidence="9">The sequence shown here is derived from an EMBL/GenBank/DDBJ whole genome shotgun (WGS) entry which is preliminary data.</text>
</comment>
<evidence type="ECO:0000313" key="10">
    <source>
        <dbReference type="Proteomes" id="UP000612456"/>
    </source>
</evidence>
<evidence type="ECO:0000256" key="3">
    <source>
        <dbReference type="ARBA" id="ARBA00022475"/>
    </source>
</evidence>
<name>A0A917DPK0_9BACL</name>
<comment type="subcellular location">
    <subcellularLocation>
        <location evidence="1 7">Cell membrane</location>
        <topology evidence="1 7">Multi-pass membrane protein</topology>
    </subcellularLocation>
</comment>
<feature type="transmembrane region" description="Helical" evidence="7">
    <location>
        <begin position="70"/>
        <end position="97"/>
    </location>
</feature>
<dbReference type="InterPro" id="IPR000515">
    <property type="entry name" value="MetI-like"/>
</dbReference>
<evidence type="ECO:0000259" key="8">
    <source>
        <dbReference type="PROSITE" id="PS50928"/>
    </source>
</evidence>
<dbReference type="EMBL" id="BMHP01000001">
    <property type="protein sequence ID" value="GGD56838.1"/>
    <property type="molecule type" value="Genomic_DNA"/>
</dbReference>
<proteinExistence type="inferred from homology"/>